<dbReference type="InterPro" id="IPR021257">
    <property type="entry name" value="DUF2809"/>
</dbReference>
<keyword evidence="1" id="KW-1133">Transmembrane helix</keyword>
<feature type="transmembrane region" description="Helical" evidence="1">
    <location>
        <begin position="58"/>
        <end position="75"/>
    </location>
</feature>
<gene>
    <name evidence="2" type="ORF">SAMN02910280_0154</name>
</gene>
<proteinExistence type="predicted"/>
<dbReference type="AlphaFoldDB" id="A0A1K1PV94"/>
<protein>
    <recommendedName>
        <fullName evidence="4">DUF2809 domain-containing protein</fullName>
    </recommendedName>
</protein>
<evidence type="ECO:0000313" key="3">
    <source>
        <dbReference type="Proteomes" id="UP000183461"/>
    </source>
</evidence>
<feature type="transmembrane region" description="Helical" evidence="1">
    <location>
        <begin position="103"/>
        <end position="120"/>
    </location>
</feature>
<feature type="transmembrane region" description="Helical" evidence="1">
    <location>
        <begin position="7"/>
        <end position="26"/>
    </location>
</feature>
<evidence type="ECO:0000313" key="2">
    <source>
        <dbReference type="EMBL" id="SFW51413.1"/>
    </source>
</evidence>
<sequence>MKARLPYIIGFLLLVAAEVCIGVFYFNFFIRAYVGDVIIVWVLYCLFRSFVPKKFDSYGVALGILAFSFAVEFLQKAHIADILGVKNELLRIIIGTSYAPEDLWCYAVGTAVTLLEIFLYRQLKKRKTND</sequence>
<feature type="transmembrane region" description="Helical" evidence="1">
    <location>
        <begin position="32"/>
        <end position="51"/>
    </location>
</feature>
<organism evidence="2 3">
    <name type="scientific">Ruminococcus flavefaciens</name>
    <dbReference type="NCBI Taxonomy" id="1265"/>
    <lineage>
        <taxon>Bacteria</taxon>
        <taxon>Bacillati</taxon>
        <taxon>Bacillota</taxon>
        <taxon>Clostridia</taxon>
        <taxon>Eubacteriales</taxon>
        <taxon>Oscillospiraceae</taxon>
        <taxon>Ruminococcus</taxon>
    </lineage>
</organism>
<keyword evidence="1" id="KW-0812">Transmembrane</keyword>
<accession>A0A1K1PV94</accession>
<reference evidence="2 3" key="1">
    <citation type="submission" date="2016-11" db="EMBL/GenBank/DDBJ databases">
        <authorList>
            <person name="Jaros S."/>
            <person name="Januszkiewicz K."/>
            <person name="Wedrychowicz H."/>
        </authorList>
    </citation>
    <scope>NUCLEOTIDE SEQUENCE [LARGE SCALE GENOMIC DNA]</scope>
    <source>
        <strain evidence="2 3">YL228</strain>
    </source>
</reference>
<keyword evidence="1" id="KW-0472">Membrane</keyword>
<dbReference type="EMBL" id="FPIP01000011">
    <property type="protein sequence ID" value="SFW51413.1"/>
    <property type="molecule type" value="Genomic_DNA"/>
</dbReference>
<dbReference type="RefSeq" id="WP_072301212.1">
    <property type="nucleotide sequence ID" value="NZ_CAMIZA010000016.1"/>
</dbReference>
<dbReference type="Pfam" id="PF10990">
    <property type="entry name" value="DUF2809"/>
    <property type="match status" value="1"/>
</dbReference>
<dbReference type="Proteomes" id="UP000183461">
    <property type="component" value="Unassembled WGS sequence"/>
</dbReference>
<evidence type="ECO:0000256" key="1">
    <source>
        <dbReference type="SAM" id="Phobius"/>
    </source>
</evidence>
<evidence type="ECO:0008006" key="4">
    <source>
        <dbReference type="Google" id="ProtNLM"/>
    </source>
</evidence>
<name>A0A1K1PV94_RUMFL</name>